<dbReference type="RefSeq" id="WP_073049298.1">
    <property type="nucleotide sequence ID" value="NZ_FQZL01000012.1"/>
</dbReference>
<dbReference type="InterPro" id="IPR008258">
    <property type="entry name" value="Transglycosylase_SLT_dom_1"/>
</dbReference>
<dbReference type="OrthoDB" id="9815002at2"/>
<keyword evidence="1" id="KW-0732">Signal</keyword>
<dbReference type="Gene3D" id="1.10.530.10">
    <property type="match status" value="1"/>
</dbReference>
<evidence type="ECO:0000256" key="1">
    <source>
        <dbReference type="SAM" id="SignalP"/>
    </source>
</evidence>
<dbReference type="PANTHER" id="PTHR37423">
    <property type="entry name" value="SOLUBLE LYTIC MUREIN TRANSGLYCOSYLASE-RELATED"/>
    <property type="match status" value="1"/>
</dbReference>
<dbReference type="Proteomes" id="UP000184052">
    <property type="component" value="Unassembled WGS sequence"/>
</dbReference>
<evidence type="ECO:0000313" key="4">
    <source>
        <dbReference type="Proteomes" id="UP000184052"/>
    </source>
</evidence>
<name>A0A1M6GYE5_9FIRM</name>
<keyword evidence="4" id="KW-1185">Reference proteome</keyword>
<dbReference type="SUPFAM" id="SSF53955">
    <property type="entry name" value="Lysozyme-like"/>
    <property type="match status" value="1"/>
</dbReference>
<dbReference type="EMBL" id="FQZL01000012">
    <property type="protein sequence ID" value="SHJ14983.1"/>
    <property type="molecule type" value="Genomic_DNA"/>
</dbReference>
<proteinExistence type="predicted"/>
<reference evidence="3 4" key="1">
    <citation type="submission" date="2016-11" db="EMBL/GenBank/DDBJ databases">
        <authorList>
            <person name="Jaros S."/>
            <person name="Januszkiewicz K."/>
            <person name="Wedrychowicz H."/>
        </authorList>
    </citation>
    <scope>NUCLEOTIDE SEQUENCE [LARGE SCALE GENOMIC DNA]</scope>
    <source>
        <strain evidence="3 4">DSM 17477</strain>
    </source>
</reference>
<dbReference type="STRING" id="1121476.SAMN02745751_01846"/>
<sequence length="231" mass="26018">MKKKIKIVSVLLICTFVLIACQTGASTTAVSEDVELEGEVATVEEEPVPINLSSVYKRSIDYVSIKDHVEAAEKKDFKEYAMELTGLEAGAIELMMAECDEVGIDPFVILGLMRLESEFDTYCVGNLGERGLGQLMANTAEPVARNMGIEYDPDKLFEPEYNIKLFMRQFKYLYEFYNGDIHMTLTAYNRGQGGLDKYMASRSKYANPAVSDYSMVLLNYATSFKEEFDNQ</sequence>
<evidence type="ECO:0000259" key="2">
    <source>
        <dbReference type="Pfam" id="PF01464"/>
    </source>
</evidence>
<evidence type="ECO:0000313" key="3">
    <source>
        <dbReference type="EMBL" id="SHJ14983.1"/>
    </source>
</evidence>
<gene>
    <name evidence="3" type="ORF">SAMN02745751_01846</name>
</gene>
<protein>
    <submittedName>
        <fullName evidence="3">Transglycosylase SLT domain-containing protein</fullName>
    </submittedName>
</protein>
<dbReference type="PANTHER" id="PTHR37423:SF2">
    <property type="entry name" value="MEMBRANE-BOUND LYTIC MUREIN TRANSGLYCOSYLASE C"/>
    <property type="match status" value="1"/>
</dbReference>
<dbReference type="Pfam" id="PF01464">
    <property type="entry name" value="SLT"/>
    <property type="match status" value="1"/>
</dbReference>
<accession>A0A1M6GYE5</accession>
<dbReference type="InterPro" id="IPR023346">
    <property type="entry name" value="Lysozyme-like_dom_sf"/>
</dbReference>
<dbReference type="PROSITE" id="PS51257">
    <property type="entry name" value="PROKAR_LIPOPROTEIN"/>
    <property type="match status" value="1"/>
</dbReference>
<feature type="domain" description="Transglycosylase SLT" evidence="2">
    <location>
        <begin position="101"/>
        <end position="205"/>
    </location>
</feature>
<organism evidence="3 4">
    <name type="scientific">Dethiosulfatibacter aminovorans DSM 17477</name>
    <dbReference type="NCBI Taxonomy" id="1121476"/>
    <lineage>
        <taxon>Bacteria</taxon>
        <taxon>Bacillati</taxon>
        <taxon>Bacillota</taxon>
        <taxon>Tissierellia</taxon>
        <taxon>Dethiosulfatibacter</taxon>
    </lineage>
</organism>
<feature type="signal peptide" evidence="1">
    <location>
        <begin position="1"/>
        <end position="25"/>
    </location>
</feature>
<dbReference type="AlphaFoldDB" id="A0A1M6GYE5"/>
<feature type="chain" id="PRO_5012070560" evidence="1">
    <location>
        <begin position="26"/>
        <end position="231"/>
    </location>
</feature>